<evidence type="ECO:0000313" key="4">
    <source>
        <dbReference type="Proteomes" id="UP000076630"/>
    </source>
</evidence>
<dbReference type="GO" id="GO:0016301">
    <property type="term" value="F:kinase activity"/>
    <property type="evidence" value="ECO:0007669"/>
    <property type="project" value="UniProtKB-KW"/>
</dbReference>
<dbReference type="PROSITE" id="PS50042">
    <property type="entry name" value="CNMP_BINDING_3"/>
    <property type="match status" value="1"/>
</dbReference>
<dbReference type="InterPro" id="IPR014710">
    <property type="entry name" value="RmlC-like_jellyroll"/>
</dbReference>
<dbReference type="Pfam" id="PF00027">
    <property type="entry name" value="cNMP_binding"/>
    <property type="match status" value="1"/>
</dbReference>
<dbReference type="EMBL" id="LQNU01000033">
    <property type="protein sequence ID" value="KZE83894.1"/>
    <property type="molecule type" value="Genomic_DNA"/>
</dbReference>
<keyword evidence="3" id="KW-0418">Kinase</keyword>
<dbReference type="GeneID" id="82257713"/>
<dbReference type="InterPro" id="IPR000595">
    <property type="entry name" value="cNMP-bd_dom"/>
</dbReference>
<dbReference type="Proteomes" id="UP000183077">
    <property type="component" value="Unassembled WGS sequence"/>
</dbReference>
<gene>
    <name evidence="2" type="ORF">AV926_03040</name>
    <name evidence="3" type="ORF">SAMN04488018_11264</name>
</gene>
<evidence type="ECO:0000313" key="5">
    <source>
        <dbReference type="Proteomes" id="UP000183077"/>
    </source>
</evidence>
<dbReference type="InterPro" id="IPR018490">
    <property type="entry name" value="cNMP-bd_dom_sf"/>
</dbReference>
<reference evidence="2 4" key="1">
    <citation type="submission" date="2016-01" db="EMBL/GenBank/DDBJ databases">
        <title>Whole genome sequencing of Myroides marinus L41.</title>
        <authorList>
            <person name="Hong K.W."/>
        </authorList>
    </citation>
    <scope>NUCLEOTIDE SEQUENCE [LARGE SCALE GENOMIC DNA]</scope>
    <source>
        <strain evidence="2 4">L41</strain>
    </source>
</reference>
<keyword evidence="3" id="KW-0808">Transferase</keyword>
<dbReference type="AlphaFoldDB" id="A0A164AI11"/>
<evidence type="ECO:0000313" key="3">
    <source>
        <dbReference type="EMBL" id="SEJ11080.1"/>
    </source>
</evidence>
<reference evidence="3 5" key="2">
    <citation type="submission" date="2016-10" db="EMBL/GenBank/DDBJ databases">
        <authorList>
            <person name="de Groot N.N."/>
        </authorList>
    </citation>
    <scope>NUCLEOTIDE SEQUENCE [LARGE SCALE GENOMIC DNA]</scope>
    <source>
        <strain evidence="3 5">DSM 23048</strain>
    </source>
</reference>
<keyword evidence="4" id="KW-1185">Reference proteome</keyword>
<accession>A0A164AI11</accession>
<proteinExistence type="predicted"/>
<sequence>MFDLLIQHIQEKVQLTSEEAIQLEAYFTFKKLRKKQYLLQEGEVCKYMTFVNKGVLKSYVIDEKGVENINFLGWEGWWIADSYSFFTGEKGVLNIDALEDVELLLISKEDYDKLVVDMPVMSTYFRILYERSLSNKDRRILSNIAYNAEEKYAQIITCYPELLNRVPQHLLASYLGLTPETVSRIKKKMK</sequence>
<name>A0A164AI11_9FLAO</name>
<dbReference type="SUPFAM" id="SSF51206">
    <property type="entry name" value="cAMP-binding domain-like"/>
    <property type="match status" value="1"/>
</dbReference>
<dbReference type="EMBL" id="FNYS01000012">
    <property type="protein sequence ID" value="SEJ11080.1"/>
    <property type="molecule type" value="Genomic_DNA"/>
</dbReference>
<dbReference type="OrthoDB" id="1092431at2"/>
<dbReference type="Proteomes" id="UP000076630">
    <property type="component" value="Unassembled WGS sequence"/>
</dbReference>
<dbReference type="Gene3D" id="2.60.120.10">
    <property type="entry name" value="Jelly Rolls"/>
    <property type="match status" value="1"/>
</dbReference>
<dbReference type="CDD" id="cd00038">
    <property type="entry name" value="CAP_ED"/>
    <property type="match status" value="1"/>
</dbReference>
<evidence type="ECO:0000259" key="1">
    <source>
        <dbReference type="PROSITE" id="PS50042"/>
    </source>
</evidence>
<feature type="domain" description="Cyclic nucleotide-binding" evidence="1">
    <location>
        <begin position="5"/>
        <end position="115"/>
    </location>
</feature>
<evidence type="ECO:0000313" key="2">
    <source>
        <dbReference type="EMBL" id="KZE83894.1"/>
    </source>
</evidence>
<organism evidence="2 4">
    <name type="scientific">Myroides marinus</name>
    <dbReference type="NCBI Taxonomy" id="703342"/>
    <lineage>
        <taxon>Bacteria</taxon>
        <taxon>Pseudomonadati</taxon>
        <taxon>Bacteroidota</taxon>
        <taxon>Flavobacteriia</taxon>
        <taxon>Flavobacteriales</taxon>
        <taxon>Flavobacteriaceae</taxon>
        <taxon>Myroides</taxon>
    </lineage>
</organism>
<dbReference type="RefSeq" id="WP_038986368.1">
    <property type="nucleotide sequence ID" value="NZ_FNYS01000012.1"/>
</dbReference>
<protein>
    <submittedName>
        <fullName evidence="2">Cyclic nucleotide-binding protein</fullName>
    </submittedName>
    <submittedName>
        <fullName evidence="3">cAMP-binding domain of CRP or a regulatory subunit of cAMP-dependent protein kinases</fullName>
    </submittedName>
</protein>